<dbReference type="AlphaFoldDB" id="A0A2W1BKX2"/>
<dbReference type="EMBL" id="KZ150077">
    <property type="protein sequence ID" value="PZC73937.1"/>
    <property type="molecule type" value="Genomic_DNA"/>
</dbReference>
<sequence length="69" mass="8303">MSFYTPFDQKIREEIALLVLETFTKQPIVWNLGVLHPRAWEGTCWRRRPRMLLSSSRCYNPTSEAVRRY</sequence>
<organism evidence="1 2">
    <name type="scientific">Helicoverpa armigera</name>
    <name type="common">Cotton bollworm</name>
    <name type="synonym">Heliothis armigera</name>
    <dbReference type="NCBI Taxonomy" id="29058"/>
    <lineage>
        <taxon>Eukaryota</taxon>
        <taxon>Metazoa</taxon>
        <taxon>Ecdysozoa</taxon>
        <taxon>Arthropoda</taxon>
        <taxon>Hexapoda</taxon>
        <taxon>Insecta</taxon>
        <taxon>Pterygota</taxon>
        <taxon>Neoptera</taxon>
        <taxon>Endopterygota</taxon>
        <taxon>Lepidoptera</taxon>
        <taxon>Glossata</taxon>
        <taxon>Ditrysia</taxon>
        <taxon>Noctuoidea</taxon>
        <taxon>Noctuidae</taxon>
        <taxon>Heliothinae</taxon>
        <taxon>Helicoverpa</taxon>
    </lineage>
</organism>
<dbReference type="Proteomes" id="UP000249218">
    <property type="component" value="Unassembled WGS sequence"/>
</dbReference>
<evidence type="ECO:0000313" key="2">
    <source>
        <dbReference type="Proteomes" id="UP000249218"/>
    </source>
</evidence>
<keyword evidence="2" id="KW-1185">Reference proteome</keyword>
<gene>
    <name evidence="1" type="primary">HaOG208509</name>
    <name evidence="1" type="ORF">B5X24_HaOG208509</name>
</gene>
<name>A0A2W1BKX2_HELAM</name>
<reference evidence="1 2" key="1">
    <citation type="journal article" date="2017" name="BMC Biol.">
        <title>Genomic innovations, transcriptional plasticity and gene loss underlying the evolution and divergence of two highly polyphagous and invasive Helicoverpa pest species.</title>
        <authorList>
            <person name="Pearce S.L."/>
            <person name="Clarke D.F."/>
            <person name="East P.D."/>
            <person name="Elfekih S."/>
            <person name="Gordon K.H."/>
            <person name="Jermiin L.S."/>
            <person name="McGaughran A."/>
            <person name="Oakeshott J.G."/>
            <person name="Papanikolaou A."/>
            <person name="Perera O.P."/>
            <person name="Rane R.V."/>
            <person name="Richards S."/>
            <person name="Tay W.T."/>
            <person name="Walsh T.K."/>
            <person name="Anderson A."/>
            <person name="Anderson C.J."/>
            <person name="Asgari S."/>
            <person name="Board P.G."/>
            <person name="Bretschneider A."/>
            <person name="Campbell P.M."/>
            <person name="Chertemps T."/>
            <person name="Christeller J.T."/>
            <person name="Coppin C.W."/>
            <person name="Downes S.J."/>
            <person name="Duan G."/>
            <person name="Farnsworth C.A."/>
            <person name="Good R.T."/>
            <person name="Han L.B."/>
            <person name="Han Y.C."/>
            <person name="Hatje K."/>
            <person name="Horne I."/>
            <person name="Huang Y.P."/>
            <person name="Hughes D.S."/>
            <person name="Jacquin-Joly E."/>
            <person name="James W."/>
            <person name="Jhangiani S."/>
            <person name="Kollmar M."/>
            <person name="Kuwar S.S."/>
            <person name="Li S."/>
            <person name="Liu N.Y."/>
            <person name="Maibeche M.T."/>
            <person name="Miller J.R."/>
            <person name="Montagne N."/>
            <person name="Perry T."/>
            <person name="Qu J."/>
            <person name="Song S.V."/>
            <person name="Sutton G.G."/>
            <person name="Vogel H."/>
            <person name="Walenz B.P."/>
            <person name="Xu W."/>
            <person name="Zhang H.J."/>
            <person name="Zou Z."/>
            <person name="Batterham P."/>
            <person name="Edwards O.R."/>
            <person name="Feyereisen R."/>
            <person name="Gibbs R.A."/>
            <person name="Heckel D.G."/>
            <person name="McGrath A."/>
            <person name="Robin C."/>
            <person name="Scherer S.E."/>
            <person name="Worley K.C."/>
            <person name="Wu Y.D."/>
        </authorList>
    </citation>
    <scope>NUCLEOTIDE SEQUENCE [LARGE SCALE GENOMIC DNA]</scope>
    <source>
        <strain evidence="1">Harm_GR_Male_#8</strain>
        <tissue evidence="1">Whole organism</tissue>
    </source>
</reference>
<protein>
    <submittedName>
        <fullName evidence="1">Uncharacterized protein</fullName>
    </submittedName>
</protein>
<proteinExistence type="predicted"/>
<evidence type="ECO:0000313" key="1">
    <source>
        <dbReference type="EMBL" id="PZC73937.1"/>
    </source>
</evidence>
<accession>A0A2W1BKX2</accession>